<dbReference type="Proteomes" id="UP000236333">
    <property type="component" value="Unassembled WGS sequence"/>
</dbReference>
<keyword evidence="6" id="KW-1185">Reference proteome</keyword>
<evidence type="ECO:0000313" key="6">
    <source>
        <dbReference type="Proteomes" id="UP000236333"/>
    </source>
</evidence>
<sequence length="195" mass="20690">MMQSKVQAECEDGRSYGGCKLPERREAAPAEKTHATVLLPEAEQLQVEVLALREKATGPEHPDTLTALCALSGCILEQGRAGEAEPLLRKALELRSKVLGPLHSDTLVVMGLLAKCMADQGVYDKAAELYGSAADGWARAAGPEHEKVQRSKAAQVDCLAMLDAQGKGEGETVQAACVEETGTQEEGEGEDVTMS</sequence>
<dbReference type="GO" id="GO:0005871">
    <property type="term" value="C:kinesin complex"/>
    <property type="evidence" value="ECO:0007669"/>
    <property type="project" value="InterPro"/>
</dbReference>
<dbReference type="EMBL" id="PGGS01002436">
    <property type="protein sequence ID" value="PNG99632.1"/>
    <property type="molecule type" value="Genomic_DNA"/>
</dbReference>
<dbReference type="SUPFAM" id="SSF48452">
    <property type="entry name" value="TPR-like"/>
    <property type="match status" value="1"/>
</dbReference>
<evidence type="ECO:0000313" key="5">
    <source>
        <dbReference type="EMBL" id="PNG99632.1"/>
    </source>
</evidence>
<dbReference type="GO" id="GO:0007018">
    <property type="term" value="P:microtubule-based movement"/>
    <property type="evidence" value="ECO:0007669"/>
    <property type="project" value="TreeGrafter"/>
</dbReference>
<evidence type="ECO:0000256" key="3">
    <source>
        <dbReference type="ARBA" id="ARBA00022737"/>
    </source>
</evidence>
<dbReference type="InterPro" id="IPR011990">
    <property type="entry name" value="TPR-like_helical_dom_sf"/>
</dbReference>
<evidence type="ECO:0000256" key="1">
    <source>
        <dbReference type="ARBA" id="ARBA00004496"/>
    </source>
</evidence>
<dbReference type="PANTHER" id="PTHR45783:SF3">
    <property type="entry name" value="KINESIN LIGHT CHAIN"/>
    <property type="match status" value="1"/>
</dbReference>
<dbReference type="Gene3D" id="1.25.40.10">
    <property type="entry name" value="Tetratricopeptide repeat domain"/>
    <property type="match status" value="1"/>
</dbReference>
<organism evidence="5 6">
    <name type="scientific">Tetrabaena socialis</name>
    <dbReference type="NCBI Taxonomy" id="47790"/>
    <lineage>
        <taxon>Eukaryota</taxon>
        <taxon>Viridiplantae</taxon>
        <taxon>Chlorophyta</taxon>
        <taxon>core chlorophytes</taxon>
        <taxon>Chlorophyceae</taxon>
        <taxon>CS clade</taxon>
        <taxon>Chlamydomonadales</taxon>
        <taxon>Tetrabaenaceae</taxon>
        <taxon>Tetrabaena</taxon>
    </lineage>
</organism>
<keyword evidence="2" id="KW-0963">Cytoplasm</keyword>
<dbReference type="OrthoDB" id="1658288at2759"/>
<dbReference type="AlphaFoldDB" id="A0A2J7ZH85"/>
<evidence type="ECO:0000256" key="4">
    <source>
        <dbReference type="ARBA" id="ARBA00022803"/>
    </source>
</evidence>
<evidence type="ECO:0000256" key="2">
    <source>
        <dbReference type="ARBA" id="ARBA00022490"/>
    </source>
</evidence>
<dbReference type="GO" id="GO:0019894">
    <property type="term" value="F:kinesin binding"/>
    <property type="evidence" value="ECO:0007669"/>
    <property type="project" value="TreeGrafter"/>
</dbReference>
<dbReference type="Pfam" id="PF13424">
    <property type="entry name" value="TPR_12"/>
    <property type="match status" value="1"/>
</dbReference>
<dbReference type="Pfam" id="PF13374">
    <property type="entry name" value="TPR_10"/>
    <property type="match status" value="1"/>
</dbReference>
<reference evidence="5 6" key="1">
    <citation type="journal article" date="2017" name="Mol. Biol. Evol.">
        <title>The 4-celled Tetrabaena socialis nuclear genome reveals the essential components for genetic control of cell number at the origin of multicellularity in the volvocine lineage.</title>
        <authorList>
            <person name="Featherston J."/>
            <person name="Arakaki Y."/>
            <person name="Hanschen E.R."/>
            <person name="Ferris P.J."/>
            <person name="Michod R.E."/>
            <person name="Olson B.J.S.C."/>
            <person name="Nozaki H."/>
            <person name="Durand P.M."/>
        </authorList>
    </citation>
    <scope>NUCLEOTIDE SEQUENCE [LARGE SCALE GENOMIC DNA]</scope>
    <source>
        <strain evidence="5 6">NIES-571</strain>
    </source>
</reference>
<comment type="caution">
    <text evidence="5">The sequence shown here is derived from an EMBL/GenBank/DDBJ whole genome shotgun (WGS) entry which is preliminary data.</text>
</comment>
<keyword evidence="3" id="KW-0677">Repeat</keyword>
<gene>
    <name evidence="5" type="ORF">TSOC_014586</name>
</gene>
<protein>
    <submittedName>
        <fullName evidence="5">Kinesin light chain 4</fullName>
    </submittedName>
</protein>
<name>A0A2J7ZH85_9CHLO</name>
<proteinExistence type="predicted"/>
<comment type="subcellular location">
    <subcellularLocation>
        <location evidence="1">Cytoplasm</location>
    </subcellularLocation>
</comment>
<dbReference type="InterPro" id="IPR002151">
    <property type="entry name" value="Kinesin_light"/>
</dbReference>
<dbReference type="GO" id="GO:0005737">
    <property type="term" value="C:cytoplasm"/>
    <property type="evidence" value="ECO:0007669"/>
    <property type="project" value="UniProtKB-SubCell"/>
</dbReference>
<keyword evidence="4" id="KW-0802">TPR repeat</keyword>
<accession>A0A2J7ZH85</accession>
<dbReference type="PANTHER" id="PTHR45783">
    <property type="entry name" value="KINESIN LIGHT CHAIN"/>
    <property type="match status" value="1"/>
</dbReference>